<organism evidence="1 2">
    <name type="scientific">Aeromonas caviae</name>
    <name type="common">Aeromonas punctata</name>
    <dbReference type="NCBI Taxonomy" id="648"/>
    <lineage>
        <taxon>Bacteria</taxon>
        <taxon>Pseudomonadati</taxon>
        <taxon>Pseudomonadota</taxon>
        <taxon>Gammaproteobacteria</taxon>
        <taxon>Aeromonadales</taxon>
        <taxon>Aeromonadaceae</taxon>
        <taxon>Aeromonas</taxon>
    </lineage>
</organism>
<evidence type="ECO:0000313" key="2">
    <source>
        <dbReference type="Proteomes" id="UP001163285"/>
    </source>
</evidence>
<dbReference type="EMBL" id="CP110176">
    <property type="protein sequence ID" value="WGC86061.1"/>
    <property type="molecule type" value="Genomic_DNA"/>
</dbReference>
<dbReference type="RefSeq" id="WP_043155955.1">
    <property type="nucleotide sequence ID" value="NZ_AP019195.1"/>
</dbReference>
<reference evidence="1" key="1">
    <citation type="submission" date="2023-04" db="EMBL/GenBank/DDBJ databases">
        <title>Whole Genome Sequence of Multi-drug resistant Aeromonas caviae as a gut pathogen in newborn.</title>
        <authorList>
            <person name="Jadhav S.V."/>
            <person name="Saroj S.D."/>
            <person name="Saha U.B."/>
            <person name="Sen S."/>
            <person name="Kher A."/>
        </authorList>
    </citation>
    <scope>NUCLEOTIDE SEQUENCE</scope>
    <source>
        <strain evidence="1">SVJ23</strain>
    </source>
</reference>
<accession>A0AAF0GCJ7</accession>
<gene>
    <name evidence="1" type="ORF">OJY61_22510</name>
</gene>
<sequence length="140" mass="15819">MRFLISPFVGAGKIKFGMTPDQVRLLLGEVFDSFKRTEEYVFPCDYFENLGVFAYYNASGVLEAIEFTEPAVPEFEEMDLLKIHFKDLITYLSDKDKDLEVESDSLTSHVLGIGAYAPDADDNTSLPAESIIVFENGYYD</sequence>
<dbReference type="AlphaFoldDB" id="A0AAF0GCJ7"/>
<dbReference type="Proteomes" id="UP001163285">
    <property type="component" value="Chromosome"/>
</dbReference>
<protein>
    <submittedName>
        <fullName evidence="1">Uncharacterized protein</fullName>
    </submittedName>
</protein>
<name>A0AAF0GCJ7_AERCA</name>
<evidence type="ECO:0000313" key="1">
    <source>
        <dbReference type="EMBL" id="WGC86061.1"/>
    </source>
</evidence>
<proteinExistence type="predicted"/>